<organism evidence="2 3">
    <name type="scientific">Cylindrodendrum hubeiense</name>
    <dbReference type="NCBI Taxonomy" id="595255"/>
    <lineage>
        <taxon>Eukaryota</taxon>
        <taxon>Fungi</taxon>
        <taxon>Dikarya</taxon>
        <taxon>Ascomycota</taxon>
        <taxon>Pezizomycotina</taxon>
        <taxon>Sordariomycetes</taxon>
        <taxon>Hypocreomycetidae</taxon>
        <taxon>Hypocreales</taxon>
        <taxon>Nectriaceae</taxon>
        <taxon>Cylindrodendrum</taxon>
    </lineage>
</organism>
<accession>A0A9P5LLE5</accession>
<dbReference type="Pfam" id="PF13374">
    <property type="entry name" value="TPR_10"/>
    <property type="match status" value="1"/>
</dbReference>
<dbReference type="Proteomes" id="UP000722485">
    <property type="component" value="Unassembled WGS sequence"/>
</dbReference>
<keyword evidence="3" id="KW-1185">Reference proteome</keyword>
<reference evidence="2" key="1">
    <citation type="submission" date="2020-03" db="EMBL/GenBank/DDBJ databases">
        <title>Draft Genome Sequence of Cylindrodendrum hubeiense.</title>
        <authorList>
            <person name="Buettner E."/>
            <person name="Kellner H."/>
        </authorList>
    </citation>
    <scope>NUCLEOTIDE SEQUENCE</scope>
    <source>
        <strain evidence="2">IHI 201604</strain>
    </source>
</reference>
<dbReference type="SUPFAM" id="SSF48452">
    <property type="entry name" value="TPR-like"/>
    <property type="match status" value="3"/>
</dbReference>
<proteinExistence type="predicted"/>
<feature type="region of interest" description="Disordered" evidence="1">
    <location>
        <begin position="88"/>
        <end position="141"/>
    </location>
</feature>
<dbReference type="Pfam" id="PF13424">
    <property type="entry name" value="TPR_12"/>
    <property type="match status" value="2"/>
</dbReference>
<sequence>MGSEDDLLAIFNNTTTYCGGLIQCQNTSATLGVSIQVDDIISYLTVDHIFAPNTASLSTLTHQIEKSYCETSSGSTSASSEATIPGLETQQWQDHDDDLEDSNGLWEDDDDEYEFDDEFEDDLNPASSNRLPKPPKTGHRRIQTWEKLTPPSKLDPSWPYLDWSLARPIPQHQKPSQPNAFFLDGFQAKPTVLDRVRDSPRGHLLPVKMVSAIRGVVSGRILYGSSFLARRVCIEHVEDDISALPGSVDSPEESDQVSDQQLTLREESQSKEKDLAMQLKELTLRRSALGSDHPDTVASMEKLALIFENQRNYKEAEGIHRQILAVLCKVSGPEHPITLAKMNSLALVLKVQGEYIEAKRMLKQILELRQTILGKEHLDSLATMNDLALACYDLGDLHDAENMNRQALALRKEILGEEHYDTITSMNNLALVLDSLNRCREAELLNRRVLQLQDKIFGEEHPDTLTSMNNLAVVLDHQGSYDDAKKLLQEIVRVRNRVLGQDHPDTLTSMNNLAIALANLGEHHEAVRLLEDTITLQGKVLGIHHPHTIKSKDTLLVMLKGLPPDDGPA</sequence>
<name>A0A9P5LLE5_9HYPO</name>
<protein>
    <recommendedName>
        <fullName evidence="4">Kinesin light chain</fullName>
    </recommendedName>
</protein>
<evidence type="ECO:0000256" key="1">
    <source>
        <dbReference type="SAM" id="MobiDB-lite"/>
    </source>
</evidence>
<dbReference type="InterPro" id="IPR053137">
    <property type="entry name" value="NLR-like"/>
</dbReference>
<evidence type="ECO:0000313" key="2">
    <source>
        <dbReference type="EMBL" id="KAF7556460.1"/>
    </source>
</evidence>
<comment type="caution">
    <text evidence="2">The sequence shown here is derived from an EMBL/GenBank/DDBJ whole genome shotgun (WGS) entry which is preliminary data.</text>
</comment>
<dbReference type="PANTHER" id="PTHR46082">
    <property type="entry name" value="ATP/GTP-BINDING PROTEIN-RELATED"/>
    <property type="match status" value="1"/>
</dbReference>
<dbReference type="PANTHER" id="PTHR46082:SF6">
    <property type="entry name" value="AAA+ ATPASE DOMAIN-CONTAINING PROTEIN-RELATED"/>
    <property type="match status" value="1"/>
</dbReference>
<dbReference type="InterPro" id="IPR019734">
    <property type="entry name" value="TPR_rpt"/>
</dbReference>
<dbReference type="EMBL" id="JAANBB010000012">
    <property type="protein sequence ID" value="KAF7556460.1"/>
    <property type="molecule type" value="Genomic_DNA"/>
</dbReference>
<dbReference type="Gene3D" id="1.25.40.10">
    <property type="entry name" value="Tetratricopeptide repeat domain"/>
    <property type="match status" value="2"/>
</dbReference>
<dbReference type="OrthoDB" id="5986190at2759"/>
<gene>
    <name evidence="2" type="ORF">G7Z17_g1466</name>
</gene>
<dbReference type="SMART" id="SM00028">
    <property type="entry name" value="TPR"/>
    <property type="match status" value="5"/>
</dbReference>
<dbReference type="InterPro" id="IPR011990">
    <property type="entry name" value="TPR-like_helical_dom_sf"/>
</dbReference>
<evidence type="ECO:0000313" key="3">
    <source>
        <dbReference type="Proteomes" id="UP000722485"/>
    </source>
</evidence>
<dbReference type="PRINTS" id="PR00381">
    <property type="entry name" value="KINESINLIGHT"/>
</dbReference>
<dbReference type="AlphaFoldDB" id="A0A9P5LLE5"/>
<evidence type="ECO:0008006" key="4">
    <source>
        <dbReference type="Google" id="ProtNLM"/>
    </source>
</evidence>
<feature type="compositionally biased region" description="Acidic residues" evidence="1">
    <location>
        <begin position="95"/>
        <end position="123"/>
    </location>
</feature>